<gene>
    <name evidence="1" type="ORF">MWN34_05355</name>
</gene>
<protein>
    <submittedName>
        <fullName evidence="1">Uncharacterized protein</fullName>
    </submittedName>
</protein>
<evidence type="ECO:0000313" key="1">
    <source>
        <dbReference type="EMBL" id="MCK0196337.1"/>
    </source>
</evidence>
<sequence>MNLSLGISLAIQLEASASSEPEPAFLLLGDDPLVLASTLLTLGDDILELN</sequence>
<accession>A0ABT0D960</accession>
<keyword evidence="2" id="KW-1185">Reference proteome</keyword>
<dbReference type="Proteomes" id="UP001203284">
    <property type="component" value="Unassembled WGS sequence"/>
</dbReference>
<organism evidence="1 2">
    <name type="scientific">Ancylobacter crimeensis</name>
    <dbReference type="NCBI Taxonomy" id="2579147"/>
    <lineage>
        <taxon>Bacteria</taxon>
        <taxon>Pseudomonadati</taxon>
        <taxon>Pseudomonadota</taxon>
        <taxon>Alphaproteobacteria</taxon>
        <taxon>Hyphomicrobiales</taxon>
        <taxon>Xanthobacteraceae</taxon>
        <taxon>Ancylobacter</taxon>
    </lineage>
</organism>
<dbReference type="RefSeq" id="WP_247027324.1">
    <property type="nucleotide sequence ID" value="NZ_JALKCH010000003.1"/>
</dbReference>
<comment type="caution">
    <text evidence="1">The sequence shown here is derived from an EMBL/GenBank/DDBJ whole genome shotgun (WGS) entry which is preliminary data.</text>
</comment>
<name>A0ABT0D960_9HYPH</name>
<proteinExistence type="predicted"/>
<reference evidence="1 2" key="1">
    <citation type="submission" date="2022-04" db="EMBL/GenBank/DDBJ databases">
        <authorList>
            <person name="Grouzdev D.S."/>
            <person name="Pantiukh K.S."/>
            <person name="Krutkina M.S."/>
        </authorList>
    </citation>
    <scope>NUCLEOTIDE SEQUENCE [LARGE SCALE GENOMIC DNA]</scope>
    <source>
        <strain evidence="1 2">6x-1</strain>
    </source>
</reference>
<evidence type="ECO:0000313" key="2">
    <source>
        <dbReference type="Proteomes" id="UP001203284"/>
    </source>
</evidence>
<dbReference type="EMBL" id="JALKCH010000003">
    <property type="protein sequence ID" value="MCK0196337.1"/>
    <property type="molecule type" value="Genomic_DNA"/>
</dbReference>